<feature type="binding site" evidence="10">
    <location>
        <position position="428"/>
    </location>
    <ligand>
        <name>Zn(2+)</name>
        <dbReference type="ChEBI" id="CHEBI:29105"/>
    </ligand>
</feature>
<organism evidence="13 14">
    <name type="scientific">Mycoplasmopsis columbinasalis</name>
    <dbReference type="NCBI Taxonomy" id="114880"/>
    <lineage>
        <taxon>Bacteria</taxon>
        <taxon>Bacillati</taxon>
        <taxon>Mycoplasmatota</taxon>
        <taxon>Mycoplasmoidales</taxon>
        <taxon>Metamycoplasmataceae</taxon>
        <taxon>Mycoplasmopsis</taxon>
    </lineage>
</organism>
<sequence>MSNQAQNLTIKAQMSELITKLNQWNKEYYLDNNPSVSDLIYDQTLLKLEQLEAEYPELISPLSPTQRVGGYVDTKFQKVAHQTPMLSLNKAYNFEEITKFVENIEKILPLESIMFNIEPKIDGLSIALHYKNGYLVQALTRGDGQEGEDVTHNVRTIATIPQLIDYTQDIEIRGEIYLNKNQFATINAELTAKGEKEFANPRNAASGTLRQINPEVVRHRKLDAFLYEIVDAPKHNLTSQHKVIEFLVQLGLPTNPMNKLVEVEDLADEIEAFAEVKNTLPYDADGLVIKLNDLTSWSKLGSTAKFPKHSIAFKYEVEVATSTILDIKPTVGRTGKITYVAALVPVELNQTMVQAATLHNYNFIKSLNIDIGDQVKIIKAGEIIPKIIGQVVPKNHTNYPKALVCPSCGETLVELDDNVDQFCVNEACSEVIINQIYHFASRKSMNIVGLGLSTVKDFYREKLLTNISDIFELKQKTQQLLALPLFKDKKVNNLLTNIDTVCKTTAFYRVLYAIGIKNVGERAAKIVSNYYKNFTEILADPNLSKLTNIPNIGPKILDSLQKYFKNEKNYPLLTKLEQNIKYEAPSTALASTKLANLVFVITGKLSQPRDHFVALIEQNGGKVASSVSAKTSYVLAGEDAGSKLDKAQALKVEVLSEAAFTELLSKE</sequence>
<dbReference type="SMART" id="SM00532">
    <property type="entry name" value="LIGANc"/>
    <property type="match status" value="1"/>
</dbReference>
<keyword evidence="8 10" id="KW-0234">DNA repair</keyword>
<keyword evidence="5 10" id="KW-0862">Zinc</keyword>
<keyword evidence="3 10" id="KW-0479">Metal-binding</keyword>
<dbReference type="CDD" id="cd17748">
    <property type="entry name" value="BRCT_DNA_ligase_like"/>
    <property type="match status" value="1"/>
</dbReference>
<comment type="function">
    <text evidence="10">DNA ligase that catalyzes the formation of phosphodiester linkages between 5'-phosphoryl and 3'-hydroxyl groups in double-stranded DNA using NAD as a coenzyme and as the energy source for the reaction. It is essential for DNA replication and repair of damaged DNA.</text>
</comment>
<keyword evidence="4 10" id="KW-0227">DNA damage</keyword>
<evidence type="ECO:0000256" key="1">
    <source>
        <dbReference type="ARBA" id="ARBA00022598"/>
    </source>
</evidence>
<dbReference type="Pfam" id="PF12826">
    <property type="entry name" value="HHH_2"/>
    <property type="match status" value="1"/>
</dbReference>
<dbReference type="SUPFAM" id="SSF56091">
    <property type="entry name" value="DNA ligase/mRNA capping enzyme, catalytic domain"/>
    <property type="match status" value="1"/>
</dbReference>
<evidence type="ECO:0000256" key="3">
    <source>
        <dbReference type="ARBA" id="ARBA00022723"/>
    </source>
</evidence>
<dbReference type="InterPro" id="IPR012340">
    <property type="entry name" value="NA-bd_OB-fold"/>
</dbReference>
<dbReference type="InterPro" id="IPR018239">
    <property type="entry name" value="DNA_ligase_AS"/>
</dbReference>
<dbReference type="HAMAP" id="MF_01588">
    <property type="entry name" value="DNA_ligase_A"/>
    <property type="match status" value="1"/>
</dbReference>
<dbReference type="InterPro" id="IPR001357">
    <property type="entry name" value="BRCT_dom"/>
</dbReference>
<evidence type="ECO:0000256" key="9">
    <source>
        <dbReference type="ARBA" id="ARBA00034005"/>
    </source>
</evidence>
<comment type="cofactor">
    <cofactor evidence="10">
        <name>Mg(2+)</name>
        <dbReference type="ChEBI" id="CHEBI:18420"/>
    </cofactor>
    <cofactor evidence="10">
        <name>Mn(2+)</name>
        <dbReference type="ChEBI" id="CHEBI:29035"/>
    </cofactor>
</comment>
<feature type="binding site" evidence="10">
    <location>
        <begin position="87"/>
        <end position="88"/>
    </location>
    <ligand>
        <name>NAD(+)</name>
        <dbReference type="ChEBI" id="CHEBI:57540"/>
    </ligand>
</feature>
<keyword evidence="1 10" id="KW-0436">Ligase</keyword>
<evidence type="ECO:0000256" key="4">
    <source>
        <dbReference type="ARBA" id="ARBA00022763"/>
    </source>
</evidence>
<dbReference type="InterPro" id="IPR004150">
    <property type="entry name" value="NAD_DNA_ligase_OB"/>
</dbReference>
<dbReference type="NCBIfam" id="NF005932">
    <property type="entry name" value="PRK07956.1"/>
    <property type="match status" value="1"/>
</dbReference>
<feature type="binding site" evidence="10">
    <location>
        <position position="290"/>
    </location>
    <ligand>
        <name>NAD(+)</name>
        <dbReference type="ChEBI" id="CHEBI:57540"/>
    </ligand>
</feature>
<evidence type="ECO:0000256" key="7">
    <source>
        <dbReference type="ARBA" id="ARBA00023027"/>
    </source>
</evidence>
<dbReference type="Gene3D" id="3.30.470.30">
    <property type="entry name" value="DNA ligase/mRNA capping enzyme"/>
    <property type="match status" value="1"/>
</dbReference>
<dbReference type="PANTHER" id="PTHR23389">
    <property type="entry name" value="CHROMOSOME TRANSMISSION FIDELITY FACTOR 18"/>
    <property type="match status" value="1"/>
</dbReference>
<evidence type="ECO:0000313" key="13">
    <source>
        <dbReference type="EMBL" id="VEU77856.1"/>
    </source>
</evidence>
<dbReference type="GO" id="GO:0005829">
    <property type="term" value="C:cytosol"/>
    <property type="evidence" value="ECO:0007669"/>
    <property type="project" value="TreeGrafter"/>
</dbReference>
<dbReference type="AlphaFoldDB" id="A0A449B9L2"/>
<keyword evidence="6 10" id="KW-0460">Magnesium</keyword>
<dbReference type="Gene3D" id="3.40.50.10190">
    <property type="entry name" value="BRCT domain"/>
    <property type="match status" value="1"/>
</dbReference>
<name>A0A449B9L2_9BACT</name>
<keyword evidence="10" id="KW-0464">Manganese</keyword>
<feature type="binding site" evidence="10">
    <location>
        <position position="408"/>
    </location>
    <ligand>
        <name>Zn(2+)</name>
        <dbReference type="ChEBI" id="CHEBI:29105"/>
    </ligand>
</feature>
<evidence type="ECO:0000259" key="12">
    <source>
        <dbReference type="PROSITE" id="PS50172"/>
    </source>
</evidence>
<gene>
    <name evidence="10 13" type="primary">ligA</name>
    <name evidence="13" type="ORF">NCTC10184_00070</name>
</gene>
<feature type="binding site" evidence="10">
    <location>
        <position position="314"/>
    </location>
    <ligand>
        <name>NAD(+)</name>
        <dbReference type="ChEBI" id="CHEBI:57540"/>
    </ligand>
</feature>
<keyword evidence="7 10" id="KW-0520">NAD</keyword>
<dbReference type="Gene3D" id="2.40.50.140">
    <property type="entry name" value="Nucleic acid-binding proteins"/>
    <property type="match status" value="1"/>
</dbReference>
<dbReference type="Pfam" id="PF01653">
    <property type="entry name" value="DNA_ligase_aden"/>
    <property type="match status" value="1"/>
</dbReference>
<dbReference type="InterPro" id="IPR036420">
    <property type="entry name" value="BRCT_dom_sf"/>
</dbReference>
<dbReference type="KEGG" id="mcob:NCTC10184_00070"/>
<proteinExistence type="inferred from homology"/>
<dbReference type="InterPro" id="IPR001679">
    <property type="entry name" value="DNA_ligase"/>
</dbReference>
<dbReference type="CDD" id="cd00114">
    <property type="entry name" value="LIGANc"/>
    <property type="match status" value="1"/>
</dbReference>
<dbReference type="EMBL" id="LR215043">
    <property type="protein sequence ID" value="VEU77856.1"/>
    <property type="molecule type" value="Genomic_DNA"/>
</dbReference>
<dbReference type="GO" id="GO:0006260">
    <property type="term" value="P:DNA replication"/>
    <property type="evidence" value="ECO:0007669"/>
    <property type="project" value="UniProtKB-KW"/>
</dbReference>
<accession>A0A449B9L2</accession>
<dbReference type="GO" id="GO:0006281">
    <property type="term" value="P:DNA repair"/>
    <property type="evidence" value="ECO:0007669"/>
    <property type="project" value="UniProtKB-KW"/>
</dbReference>
<dbReference type="Gene3D" id="1.10.287.610">
    <property type="entry name" value="Helix hairpin bin"/>
    <property type="match status" value="1"/>
</dbReference>
<reference evidence="13 14" key="1">
    <citation type="submission" date="2019-01" db="EMBL/GenBank/DDBJ databases">
        <authorList>
            <consortium name="Pathogen Informatics"/>
        </authorList>
    </citation>
    <scope>NUCLEOTIDE SEQUENCE [LARGE SCALE GENOMIC DNA]</scope>
    <source>
        <strain evidence="13 14">NCTC10184</strain>
    </source>
</reference>
<dbReference type="PROSITE" id="PS50172">
    <property type="entry name" value="BRCT"/>
    <property type="match status" value="1"/>
</dbReference>
<keyword evidence="14" id="KW-1185">Reference proteome</keyword>
<feature type="binding site" evidence="10">
    <location>
        <position position="175"/>
    </location>
    <ligand>
        <name>NAD(+)</name>
        <dbReference type="ChEBI" id="CHEBI:57540"/>
    </ligand>
</feature>
<evidence type="ECO:0000256" key="5">
    <source>
        <dbReference type="ARBA" id="ARBA00022833"/>
    </source>
</evidence>
<dbReference type="NCBIfam" id="TIGR00575">
    <property type="entry name" value="dnlj"/>
    <property type="match status" value="1"/>
</dbReference>
<dbReference type="PANTHER" id="PTHR23389:SF9">
    <property type="entry name" value="DNA LIGASE"/>
    <property type="match status" value="1"/>
</dbReference>
<comment type="catalytic activity">
    <reaction evidence="9 10 11">
        <text>NAD(+) + (deoxyribonucleotide)n-3'-hydroxyl + 5'-phospho-(deoxyribonucleotide)m = (deoxyribonucleotide)n+m + AMP + beta-nicotinamide D-nucleotide.</text>
        <dbReference type="EC" id="6.5.1.2"/>
    </reaction>
</comment>
<dbReference type="InterPro" id="IPR013839">
    <property type="entry name" value="DNAligase_adenylation"/>
</dbReference>
<dbReference type="GO" id="GO:0003911">
    <property type="term" value="F:DNA ligase (NAD+) activity"/>
    <property type="evidence" value="ECO:0007669"/>
    <property type="project" value="UniProtKB-UniRule"/>
</dbReference>
<dbReference type="GO" id="GO:0046872">
    <property type="term" value="F:metal ion binding"/>
    <property type="evidence" value="ECO:0007669"/>
    <property type="project" value="UniProtKB-KW"/>
</dbReference>
<evidence type="ECO:0000256" key="2">
    <source>
        <dbReference type="ARBA" id="ARBA00022705"/>
    </source>
</evidence>
<dbReference type="SUPFAM" id="SSF50249">
    <property type="entry name" value="Nucleic acid-binding proteins"/>
    <property type="match status" value="1"/>
</dbReference>
<feature type="binding site" evidence="10">
    <location>
        <position position="423"/>
    </location>
    <ligand>
        <name>Zn(2+)</name>
        <dbReference type="ChEBI" id="CHEBI:29105"/>
    </ligand>
</feature>
<feature type="binding site" evidence="10">
    <location>
        <begin position="38"/>
        <end position="42"/>
    </location>
    <ligand>
        <name>NAD(+)</name>
        <dbReference type="ChEBI" id="CHEBI:57540"/>
    </ligand>
</feature>
<evidence type="ECO:0000256" key="10">
    <source>
        <dbReference type="HAMAP-Rule" id="MF_01588"/>
    </source>
</evidence>
<dbReference type="PIRSF" id="PIRSF001604">
    <property type="entry name" value="LigA"/>
    <property type="match status" value="1"/>
</dbReference>
<evidence type="ECO:0000256" key="11">
    <source>
        <dbReference type="RuleBase" id="RU000618"/>
    </source>
</evidence>
<dbReference type="SMART" id="SM00292">
    <property type="entry name" value="BRCT"/>
    <property type="match status" value="1"/>
</dbReference>
<dbReference type="Proteomes" id="UP000290876">
    <property type="component" value="Chromosome"/>
</dbReference>
<evidence type="ECO:0000313" key="14">
    <source>
        <dbReference type="Proteomes" id="UP000290876"/>
    </source>
</evidence>
<dbReference type="Gene3D" id="1.10.150.20">
    <property type="entry name" value="5' to 3' exonuclease, C-terminal subdomain"/>
    <property type="match status" value="2"/>
</dbReference>
<dbReference type="InterPro" id="IPR010994">
    <property type="entry name" value="RuvA_2-like"/>
</dbReference>
<dbReference type="Pfam" id="PF03120">
    <property type="entry name" value="OB_DNA_ligase"/>
    <property type="match status" value="1"/>
</dbReference>
<feature type="active site" description="N6-AMP-lysine intermediate" evidence="10">
    <location>
        <position position="120"/>
    </location>
</feature>
<feature type="domain" description="BRCT" evidence="12">
    <location>
        <begin position="589"/>
        <end position="667"/>
    </location>
</feature>
<dbReference type="Pfam" id="PF00533">
    <property type="entry name" value="BRCT"/>
    <property type="match status" value="1"/>
</dbReference>
<dbReference type="InterPro" id="IPR013840">
    <property type="entry name" value="DNAligase_N"/>
</dbReference>
<evidence type="ECO:0000256" key="8">
    <source>
        <dbReference type="ARBA" id="ARBA00023204"/>
    </source>
</evidence>
<dbReference type="OrthoDB" id="9759736at2"/>
<protein>
    <recommendedName>
        <fullName evidence="10 11">DNA ligase</fullName>
        <ecNumber evidence="10 11">6.5.1.2</ecNumber>
    </recommendedName>
    <alternativeName>
        <fullName evidence="10">Polydeoxyribonucleotide synthase [NAD(+)]</fullName>
    </alternativeName>
</protein>
<dbReference type="PROSITE" id="PS01055">
    <property type="entry name" value="DNA_LIGASE_N1"/>
    <property type="match status" value="1"/>
</dbReference>
<dbReference type="RefSeq" id="WP_129622718.1">
    <property type="nucleotide sequence ID" value="NZ_LR215043.1"/>
</dbReference>
<dbReference type="SUPFAM" id="SSF52113">
    <property type="entry name" value="BRCT domain"/>
    <property type="match status" value="1"/>
</dbReference>
<dbReference type="PROSITE" id="PS01056">
    <property type="entry name" value="DNA_LIGASE_N2"/>
    <property type="match status" value="1"/>
</dbReference>
<dbReference type="InterPro" id="IPR041663">
    <property type="entry name" value="DisA/LigA_HHH"/>
</dbReference>
<dbReference type="InterPro" id="IPR033136">
    <property type="entry name" value="DNA_ligase_CS"/>
</dbReference>
<feature type="binding site" evidence="10">
    <location>
        <position position="118"/>
    </location>
    <ligand>
        <name>NAD(+)</name>
        <dbReference type="ChEBI" id="CHEBI:57540"/>
    </ligand>
</feature>
<dbReference type="EC" id="6.5.1.2" evidence="10 11"/>
<feature type="binding site" evidence="10">
    <location>
        <position position="405"/>
    </location>
    <ligand>
        <name>Zn(2+)</name>
        <dbReference type="ChEBI" id="CHEBI:29105"/>
    </ligand>
</feature>
<feature type="binding site" evidence="10">
    <location>
        <position position="141"/>
    </location>
    <ligand>
        <name>NAD(+)</name>
        <dbReference type="ChEBI" id="CHEBI:57540"/>
    </ligand>
</feature>
<dbReference type="SUPFAM" id="SSF47781">
    <property type="entry name" value="RuvA domain 2-like"/>
    <property type="match status" value="1"/>
</dbReference>
<keyword evidence="2 10" id="KW-0235">DNA replication</keyword>
<comment type="similarity">
    <text evidence="10">Belongs to the NAD-dependent DNA ligase family. LigA subfamily.</text>
</comment>
<evidence type="ECO:0000256" key="6">
    <source>
        <dbReference type="ARBA" id="ARBA00022842"/>
    </source>
</evidence>